<dbReference type="SUPFAM" id="SSF51735">
    <property type="entry name" value="NAD(P)-binding Rossmann-fold domains"/>
    <property type="match status" value="1"/>
</dbReference>
<gene>
    <name evidence="7" type="ORF">FCL54_04675</name>
</gene>
<keyword evidence="8" id="KW-1185">Reference proteome</keyword>
<dbReference type="SUPFAM" id="SSF52283">
    <property type="entry name" value="Formate/glycerate dehydrogenase catalytic domain-like"/>
    <property type="match status" value="1"/>
</dbReference>
<dbReference type="Pfam" id="PF02826">
    <property type="entry name" value="2-Hacid_dh_C"/>
    <property type="match status" value="1"/>
</dbReference>
<evidence type="ECO:0000256" key="4">
    <source>
        <dbReference type="RuleBase" id="RU003719"/>
    </source>
</evidence>
<evidence type="ECO:0000313" key="7">
    <source>
        <dbReference type="EMBL" id="TLS38437.1"/>
    </source>
</evidence>
<dbReference type="InterPro" id="IPR006140">
    <property type="entry name" value="D-isomer_DH_NAD-bd"/>
</dbReference>
<organism evidence="7 8">
    <name type="scientific">Exobacillus caeni</name>
    <dbReference type="NCBI Taxonomy" id="2574798"/>
    <lineage>
        <taxon>Bacteria</taxon>
        <taxon>Bacillati</taxon>
        <taxon>Bacillota</taxon>
        <taxon>Bacilli</taxon>
        <taxon>Bacillales</taxon>
        <taxon>Guptibacillaceae</taxon>
        <taxon>Exobacillus</taxon>
    </lineage>
</organism>
<dbReference type="OrthoDB" id="9805416at2"/>
<dbReference type="Pfam" id="PF00389">
    <property type="entry name" value="2-Hacid_dh"/>
    <property type="match status" value="1"/>
</dbReference>
<evidence type="ECO:0000259" key="5">
    <source>
        <dbReference type="Pfam" id="PF00389"/>
    </source>
</evidence>
<dbReference type="AlphaFoldDB" id="A0A5R9F4I1"/>
<dbReference type="GO" id="GO:0051287">
    <property type="term" value="F:NAD binding"/>
    <property type="evidence" value="ECO:0007669"/>
    <property type="project" value="InterPro"/>
</dbReference>
<dbReference type="Gene3D" id="3.40.50.720">
    <property type="entry name" value="NAD(P)-binding Rossmann-like Domain"/>
    <property type="match status" value="2"/>
</dbReference>
<evidence type="ECO:0000256" key="1">
    <source>
        <dbReference type="ARBA" id="ARBA00005854"/>
    </source>
</evidence>
<evidence type="ECO:0000313" key="8">
    <source>
        <dbReference type="Proteomes" id="UP000308230"/>
    </source>
</evidence>
<dbReference type="PANTHER" id="PTHR42789:SF1">
    <property type="entry name" value="D-ISOMER SPECIFIC 2-HYDROXYACID DEHYDROGENASE FAMILY PROTEIN (AFU_ORTHOLOGUE AFUA_6G10090)"/>
    <property type="match status" value="1"/>
</dbReference>
<dbReference type="Proteomes" id="UP000308230">
    <property type="component" value="Unassembled WGS sequence"/>
</dbReference>
<dbReference type="CDD" id="cd12171">
    <property type="entry name" value="2-Hacid_dh_10"/>
    <property type="match status" value="1"/>
</dbReference>
<dbReference type="PANTHER" id="PTHR42789">
    <property type="entry name" value="D-ISOMER SPECIFIC 2-HYDROXYACID DEHYDROGENASE FAMILY PROTEIN (AFU_ORTHOLOGUE AFUA_6G10090)"/>
    <property type="match status" value="1"/>
</dbReference>
<dbReference type="GO" id="GO:0016616">
    <property type="term" value="F:oxidoreductase activity, acting on the CH-OH group of donors, NAD or NADP as acceptor"/>
    <property type="evidence" value="ECO:0007669"/>
    <property type="project" value="InterPro"/>
</dbReference>
<keyword evidence="2 4" id="KW-0560">Oxidoreductase</keyword>
<accession>A0A5R9F4I1</accession>
<reference evidence="7 8" key="1">
    <citation type="submission" date="2019-04" db="EMBL/GenBank/DDBJ databases">
        <title>Bacillus caeni sp. nov., a bacterium isolated from mangrove sediment.</title>
        <authorList>
            <person name="Huang H."/>
            <person name="Mo K."/>
            <person name="Hu Y."/>
        </authorList>
    </citation>
    <scope>NUCLEOTIDE SEQUENCE [LARGE SCALE GENOMIC DNA]</scope>
    <source>
        <strain evidence="7 8">HB172195</strain>
    </source>
</reference>
<proteinExistence type="inferred from homology"/>
<evidence type="ECO:0000256" key="3">
    <source>
        <dbReference type="ARBA" id="ARBA00023027"/>
    </source>
</evidence>
<evidence type="ECO:0000259" key="6">
    <source>
        <dbReference type="Pfam" id="PF02826"/>
    </source>
</evidence>
<name>A0A5R9F4I1_9BACL</name>
<sequence length="363" mass="39765">MKIVCIGDAMIPGENFHKAATELGDHNIVSSNWISDWEQLQSRRLVVEQQGPEVEDVPEAFLNNKDADMLLGLFSPFSEQAMDSFENLKLIGVARAGTENVNIPAATERGILVVNVMGRNAEAVSDYAVGMMLSESRNIARAHHAIKSGNWRKEFTNSAHVPELKGKTIGIIGLGYIGRLVAKKLSGFGVKLIGFDPWIGEKDAKEAGVELVDKETLFSHADFTTVHARLTEESHHLVDYEELGRMKPTSYFINTARSGLVNTDALAAALKEKKIAGAALDVFDIEPIPEDSPLLDLDNITLTTHIAGTTSEALSRSPYLLVDEIRKVLDGEGSKMVKNPEVLDEPKVKEWLHSLNSTVNNPS</sequence>
<dbReference type="InterPro" id="IPR050857">
    <property type="entry name" value="D-2-hydroxyacid_DH"/>
</dbReference>
<feature type="domain" description="D-isomer specific 2-hydroxyacid dehydrogenase NAD-binding" evidence="6">
    <location>
        <begin position="129"/>
        <end position="307"/>
    </location>
</feature>
<dbReference type="InterPro" id="IPR006139">
    <property type="entry name" value="D-isomer_2_OHA_DH_cat_dom"/>
</dbReference>
<evidence type="ECO:0000256" key="2">
    <source>
        <dbReference type="ARBA" id="ARBA00023002"/>
    </source>
</evidence>
<dbReference type="InterPro" id="IPR036291">
    <property type="entry name" value="NAD(P)-bd_dom_sf"/>
</dbReference>
<feature type="domain" description="D-isomer specific 2-hydroxyacid dehydrogenase catalytic" evidence="5">
    <location>
        <begin position="64"/>
        <end position="334"/>
    </location>
</feature>
<dbReference type="RefSeq" id="WP_138123717.1">
    <property type="nucleotide sequence ID" value="NZ_SWLG01000003.1"/>
</dbReference>
<dbReference type="EMBL" id="SWLG01000003">
    <property type="protein sequence ID" value="TLS38437.1"/>
    <property type="molecule type" value="Genomic_DNA"/>
</dbReference>
<dbReference type="FunFam" id="3.40.50.720:FF:000203">
    <property type="entry name" value="D-3-phosphoglycerate dehydrogenase (SerA)"/>
    <property type="match status" value="1"/>
</dbReference>
<comment type="caution">
    <text evidence="7">The sequence shown here is derived from an EMBL/GenBank/DDBJ whole genome shotgun (WGS) entry which is preliminary data.</text>
</comment>
<protein>
    <submittedName>
        <fullName evidence="7">3-phosphoglycerate dehydrogenase</fullName>
    </submittedName>
</protein>
<comment type="similarity">
    <text evidence="1 4">Belongs to the D-isomer specific 2-hydroxyacid dehydrogenase family.</text>
</comment>
<keyword evidence="3" id="KW-0520">NAD</keyword>